<dbReference type="GO" id="GO:0003676">
    <property type="term" value="F:nucleic acid binding"/>
    <property type="evidence" value="ECO:0007669"/>
    <property type="project" value="InterPro"/>
</dbReference>
<accession>A0A4Y2LHK6</accession>
<proteinExistence type="predicted"/>
<evidence type="ECO:0000313" key="2">
    <source>
        <dbReference type="Proteomes" id="UP000499080"/>
    </source>
</evidence>
<dbReference type="InterPro" id="IPR036397">
    <property type="entry name" value="RNaseH_sf"/>
</dbReference>
<keyword evidence="2" id="KW-1185">Reference proteome</keyword>
<organism evidence="1 2">
    <name type="scientific">Araneus ventricosus</name>
    <name type="common">Orbweaver spider</name>
    <name type="synonym">Epeira ventricosa</name>
    <dbReference type="NCBI Taxonomy" id="182803"/>
    <lineage>
        <taxon>Eukaryota</taxon>
        <taxon>Metazoa</taxon>
        <taxon>Ecdysozoa</taxon>
        <taxon>Arthropoda</taxon>
        <taxon>Chelicerata</taxon>
        <taxon>Arachnida</taxon>
        <taxon>Araneae</taxon>
        <taxon>Araneomorphae</taxon>
        <taxon>Entelegynae</taxon>
        <taxon>Araneoidea</taxon>
        <taxon>Araneidae</taxon>
        <taxon>Araneus</taxon>
    </lineage>
</organism>
<comment type="caution">
    <text evidence="1">The sequence shown here is derived from an EMBL/GenBank/DDBJ whole genome shotgun (WGS) entry which is preliminary data.</text>
</comment>
<protein>
    <submittedName>
        <fullName evidence="1">Uncharacterized protein</fullName>
    </submittedName>
</protein>
<dbReference type="Proteomes" id="UP000499080">
    <property type="component" value="Unassembled WGS sequence"/>
</dbReference>
<dbReference type="InterPro" id="IPR012337">
    <property type="entry name" value="RNaseH-like_sf"/>
</dbReference>
<evidence type="ECO:0000313" key="1">
    <source>
        <dbReference type="EMBL" id="GBN13433.1"/>
    </source>
</evidence>
<gene>
    <name evidence="1" type="ORF">AVEN_116176_1</name>
</gene>
<sequence>MSILRDTGAIDLVSRNHVSSEDFTGETVWVKQSLDLNFNCLPLARTVLQSSDFGRIFIKAAVIEAVLDNGVYLFGNRTAYLIAKQKLTANVNPKFSKININAVGPLPISDKNNSYLLTVICVSSKFLEAIPVADISSVSVTAALLEIFRRMGFPRERKETPGNESDEFGIPYPTSDPNVYDFEETIRDSALYERLSLSEIEELRKLLGLHQKGFQMRQEERI</sequence>
<dbReference type="AlphaFoldDB" id="A0A4Y2LHK6"/>
<reference evidence="1 2" key="1">
    <citation type="journal article" date="2019" name="Sci. Rep.">
        <title>Orb-weaving spider Araneus ventricosus genome elucidates the spidroin gene catalogue.</title>
        <authorList>
            <person name="Kono N."/>
            <person name="Nakamura H."/>
            <person name="Ohtoshi R."/>
            <person name="Moran D.A.P."/>
            <person name="Shinohara A."/>
            <person name="Yoshida Y."/>
            <person name="Fujiwara M."/>
            <person name="Mori M."/>
            <person name="Tomita M."/>
            <person name="Arakawa K."/>
        </authorList>
    </citation>
    <scope>NUCLEOTIDE SEQUENCE [LARGE SCALE GENOMIC DNA]</scope>
</reference>
<dbReference type="Gene3D" id="3.30.420.10">
    <property type="entry name" value="Ribonuclease H-like superfamily/Ribonuclease H"/>
    <property type="match status" value="1"/>
</dbReference>
<name>A0A4Y2LHK6_ARAVE</name>
<dbReference type="EMBL" id="BGPR01005787">
    <property type="protein sequence ID" value="GBN13433.1"/>
    <property type="molecule type" value="Genomic_DNA"/>
</dbReference>
<dbReference type="SUPFAM" id="SSF53098">
    <property type="entry name" value="Ribonuclease H-like"/>
    <property type="match status" value="1"/>
</dbReference>